<dbReference type="PANTHER" id="PTHR11474">
    <property type="entry name" value="TYROSINASE FAMILY MEMBER"/>
    <property type="match status" value="1"/>
</dbReference>
<feature type="domain" description="Chitin-binding type-1" evidence="6">
    <location>
        <begin position="79"/>
        <end position="121"/>
    </location>
</feature>
<reference evidence="7 8" key="1">
    <citation type="submission" date="2006-10" db="EMBL/GenBank/DDBJ databases">
        <title>The Genome Sequence of Batrachochytrium dendrobatidis JEL423.</title>
        <authorList>
            <consortium name="The Broad Institute Genome Sequencing Platform"/>
            <person name="Birren B."/>
            <person name="Lander E."/>
            <person name="Galagan J."/>
            <person name="Cuomo C."/>
            <person name="Devon K."/>
            <person name="Jaffe D."/>
            <person name="Butler J."/>
            <person name="Alvarez P."/>
            <person name="Gnerre S."/>
            <person name="Grabherr M."/>
            <person name="Kleber M."/>
            <person name="Mauceli E."/>
            <person name="Brockman W."/>
            <person name="Young S."/>
            <person name="LaButti K."/>
            <person name="Sykes S."/>
            <person name="DeCaprio D."/>
            <person name="Crawford M."/>
            <person name="Koehrsen M."/>
            <person name="Engels R."/>
            <person name="Montgomery P."/>
            <person name="Pearson M."/>
            <person name="Howarth C."/>
            <person name="Larson L."/>
            <person name="White J."/>
            <person name="O'Leary S."/>
            <person name="Kodira C."/>
            <person name="Zeng Q."/>
            <person name="Yandava C."/>
            <person name="Alvarado L."/>
            <person name="Longcore J."/>
            <person name="James T."/>
        </authorList>
    </citation>
    <scope>NUCLEOTIDE SEQUENCE [LARGE SCALE GENOMIC DNA]</scope>
    <source>
        <strain evidence="7 8">JEL423</strain>
    </source>
</reference>
<keyword evidence="4" id="KW-1015">Disulfide bond</keyword>
<evidence type="ECO:0000256" key="5">
    <source>
        <dbReference type="SAM" id="SignalP"/>
    </source>
</evidence>
<organism evidence="7 8">
    <name type="scientific">Batrachochytrium dendrobatidis (strain JEL423)</name>
    <dbReference type="NCBI Taxonomy" id="403673"/>
    <lineage>
        <taxon>Eukaryota</taxon>
        <taxon>Fungi</taxon>
        <taxon>Fungi incertae sedis</taxon>
        <taxon>Chytridiomycota</taxon>
        <taxon>Chytridiomycota incertae sedis</taxon>
        <taxon>Chytridiomycetes</taxon>
        <taxon>Rhizophydiales</taxon>
        <taxon>Rhizophydiales incertae sedis</taxon>
        <taxon>Batrachochytrium</taxon>
    </lineage>
</organism>
<dbReference type="GO" id="GO:0008061">
    <property type="term" value="F:chitin binding"/>
    <property type="evidence" value="ECO:0007669"/>
    <property type="project" value="UniProtKB-UniRule"/>
</dbReference>
<evidence type="ECO:0000256" key="4">
    <source>
        <dbReference type="PROSITE-ProRule" id="PRU00261"/>
    </source>
</evidence>
<dbReference type="VEuPathDB" id="FungiDB:BDEG_26087"/>
<evidence type="ECO:0000313" key="8">
    <source>
        <dbReference type="Proteomes" id="UP000077115"/>
    </source>
</evidence>
<dbReference type="Gene3D" id="1.10.1280.10">
    <property type="entry name" value="Di-copper center containing domain from catechol oxidase"/>
    <property type="match status" value="1"/>
</dbReference>
<dbReference type="GO" id="GO:0046872">
    <property type="term" value="F:metal ion binding"/>
    <property type="evidence" value="ECO:0007669"/>
    <property type="project" value="UniProtKB-KW"/>
</dbReference>
<protein>
    <recommendedName>
        <fullName evidence="6">Chitin-binding type-1 domain-containing protein</fullName>
    </recommendedName>
</protein>
<dbReference type="Proteomes" id="UP000077115">
    <property type="component" value="Unassembled WGS sequence"/>
</dbReference>
<dbReference type="OrthoDB" id="6132182at2759"/>
<keyword evidence="2" id="KW-0479">Metal-binding</keyword>
<feature type="domain" description="Chitin-binding type-1" evidence="6">
    <location>
        <begin position="20"/>
        <end position="62"/>
    </location>
</feature>
<dbReference type="AlphaFoldDB" id="A0A177WTK4"/>
<dbReference type="InterPro" id="IPR050316">
    <property type="entry name" value="Tyrosinase/Hemocyanin"/>
</dbReference>
<dbReference type="InterPro" id="IPR036861">
    <property type="entry name" value="Endochitinase-like_sf"/>
</dbReference>
<accession>A0A177WTK4</accession>
<dbReference type="EMBL" id="DS022308">
    <property type="protein sequence ID" value="OAJ42661.1"/>
    <property type="molecule type" value="Genomic_DNA"/>
</dbReference>
<feature type="disulfide bond" evidence="4">
    <location>
        <begin position="94"/>
        <end position="108"/>
    </location>
</feature>
<feature type="disulfide bond" evidence="4">
    <location>
        <begin position="30"/>
        <end position="42"/>
    </location>
</feature>
<dbReference type="Pfam" id="PF00264">
    <property type="entry name" value="Tyrosinase"/>
    <property type="match status" value="1"/>
</dbReference>
<keyword evidence="5" id="KW-0732">Signal</keyword>
<keyword evidence="1 4" id="KW-0147">Chitin-binding</keyword>
<feature type="disulfide bond" evidence="4">
    <location>
        <begin position="89"/>
        <end position="101"/>
    </location>
</feature>
<dbReference type="PROSITE" id="PS00497">
    <property type="entry name" value="TYROSINASE_1"/>
    <property type="match status" value="1"/>
</dbReference>
<dbReference type="SUPFAM" id="SSF57016">
    <property type="entry name" value="Plant lectins/antimicrobial peptides"/>
    <property type="match status" value="2"/>
</dbReference>
<feature type="chain" id="PRO_5008077869" description="Chitin-binding type-1 domain-containing protein" evidence="5">
    <location>
        <begin position="19"/>
        <end position="470"/>
    </location>
</feature>
<name>A0A177WTK4_BATDL</name>
<dbReference type="CDD" id="cd00035">
    <property type="entry name" value="ChtBD1"/>
    <property type="match status" value="1"/>
</dbReference>
<keyword evidence="3" id="KW-0186">Copper</keyword>
<dbReference type="InterPro" id="IPR002227">
    <property type="entry name" value="Tyrosinase_Cu-bd"/>
</dbReference>
<dbReference type="PROSITE" id="PS50941">
    <property type="entry name" value="CHIT_BIND_I_2"/>
    <property type="match status" value="2"/>
</dbReference>
<dbReference type="Gene3D" id="3.30.60.10">
    <property type="entry name" value="Endochitinase-like"/>
    <property type="match status" value="2"/>
</dbReference>
<feature type="signal peptide" evidence="5">
    <location>
        <begin position="1"/>
        <end position="18"/>
    </location>
</feature>
<dbReference type="GO" id="GO:0016491">
    <property type="term" value="F:oxidoreductase activity"/>
    <property type="evidence" value="ECO:0007669"/>
    <property type="project" value="InterPro"/>
</dbReference>
<dbReference type="STRING" id="403673.A0A177WTK4"/>
<sequence>MFFRKVLIYATLALTVVAINPRCGPGMARCPEGLCCSYSRVCGNTPQHCGAGCLREFGACYTDGSTQRTPNPPRQAPFGGRCGAGIGSCANGACCSRSGICGTSAASCESGCQPQFGLCSPGPTVKLPPAFDYRSNSPFLDHNRQCTAPRLRKEFRELTQQQRREYIQAMQCLRQVPSGFPPDIGSRSAYDDLVYVHMGVGAIAHNVALFLPWHRLYLLNVEDLIRKVCRYRGTMPYWDWTLDAEAPQNSPIWADDFMGGDGLPGTDCISSGPFYGLTGVHPSHHCVKRRFDLAHGMYSSFYTPEVVSKIVRTSQTYLEFRHEIETKPHGSIHSGVGGNFATATISTNDPLFFLHHTNMDRLWWIWQSQSQRNMNSYGGNRNQLSDYNYATLSDTIPMLGLSGNKQVWEVMSTVRGGRFCYQYTNMEMSTRNSLSKRDLVSNSTISFKPNSPLDMIKQDPFLKNNAKALV</sequence>
<evidence type="ECO:0000256" key="3">
    <source>
        <dbReference type="ARBA" id="ARBA00023008"/>
    </source>
</evidence>
<gene>
    <name evidence="7" type="ORF">BDEG_26087</name>
</gene>
<proteinExistence type="predicted"/>
<feature type="disulfide bond" evidence="4">
    <location>
        <begin position="35"/>
        <end position="49"/>
    </location>
</feature>
<evidence type="ECO:0000256" key="1">
    <source>
        <dbReference type="ARBA" id="ARBA00022669"/>
    </source>
</evidence>
<dbReference type="PROSITE" id="PS00498">
    <property type="entry name" value="TYROSINASE_2"/>
    <property type="match status" value="1"/>
</dbReference>
<dbReference type="SUPFAM" id="SSF48056">
    <property type="entry name" value="Di-copper centre-containing domain"/>
    <property type="match status" value="1"/>
</dbReference>
<comment type="caution">
    <text evidence="4">Lacks conserved residue(s) required for the propagation of feature annotation.</text>
</comment>
<dbReference type="InterPro" id="IPR008922">
    <property type="entry name" value="Di-copper_centre_dom_sf"/>
</dbReference>
<dbReference type="PRINTS" id="PR00092">
    <property type="entry name" value="TYROSINASE"/>
</dbReference>
<evidence type="ECO:0000313" key="7">
    <source>
        <dbReference type="EMBL" id="OAJ42661.1"/>
    </source>
</evidence>
<dbReference type="PANTHER" id="PTHR11474:SF126">
    <property type="entry name" value="TYROSINASE-LIKE PROTEIN TYR-1-RELATED"/>
    <property type="match status" value="1"/>
</dbReference>
<evidence type="ECO:0000256" key="2">
    <source>
        <dbReference type="ARBA" id="ARBA00022723"/>
    </source>
</evidence>
<dbReference type="SMART" id="SM00270">
    <property type="entry name" value="ChtBD1"/>
    <property type="match status" value="2"/>
</dbReference>
<reference evidence="7 8" key="2">
    <citation type="submission" date="2016-05" db="EMBL/GenBank/DDBJ databases">
        <title>Lineage-specific infection strategies underlie the spectrum of fungal disease in amphibians.</title>
        <authorList>
            <person name="Cuomo C.A."/>
            <person name="Farrer R.A."/>
            <person name="James T."/>
            <person name="Longcore J."/>
            <person name="Birren B."/>
        </authorList>
    </citation>
    <scope>NUCLEOTIDE SEQUENCE [LARGE SCALE GENOMIC DNA]</scope>
    <source>
        <strain evidence="7 8">JEL423</strain>
    </source>
</reference>
<dbReference type="InterPro" id="IPR001002">
    <property type="entry name" value="Chitin-bd_1"/>
</dbReference>
<evidence type="ECO:0000259" key="6">
    <source>
        <dbReference type="PROSITE" id="PS50941"/>
    </source>
</evidence>